<dbReference type="AlphaFoldDB" id="A0A4U3LWI7"/>
<evidence type="ECO:0000313" key="5">
    <source>
        <dbReference type="Proteomes" id="UP000305836"/>
    </source>
</evidence>
<dbReference type="Proteomes" id="UP000305836">
    <property type="component" value="Unassembled WGS sequence"/>
</dbReference>
<feature type="compositionally biased region" description="Basic and acidic residues" evidence="1">
    <location>
        <begin position="12"/>
        <end position="27"/>
    </location>
</feature>
<feature type="region of interest" description="Disordered" evidence="1">
    <location>
        <begin position="1"/>
        <end position="27"/>
    </location>
</feature>
<protein>
    <submittedName>
        <fullName evidence="3">Uncharacterized protein</fullName>
    </submittedName>
</protein>
<comment type="caution">
    <text evidence="3">The sequence shown here is derived from an EMBL/GenBank/DDBJ whole genome shotgun (WGS) entry which is preliminary data.</text>
</comment>
<keyword evidence="2" id="KW-0812">Transmembrane</keyword>
<name>A0A4U3LWI7_9ACTN</name>
<evidence type="ECO:0000256" key="2">
    <source>
        <dbReference type="SAM" id="Phobius"/>
    </source>
</evidence>
<gene>
    <name evidence="4" type="ORF">FDA38_11215</name>
    <name evidence="3" type="ORF">FDA38_12260</name>
</gene>
<evidence type="ECO:0000313" key="4">
    <source>
        <dbReference type="EMBL" id="TKK83266.1"/>
    </source>
</evidence>
<keyword evidence="5" id="KW-1185">Reference proteome</keyword>
<organism evidence="3 5">
    <name type="scientific">Kribbella jiaozuonensis</name>
    <dbReference type="NCBI Taxonomy" id="2575441"/>
    <lineage>
        <taxon>Bacteria</taxon>
        <taxon>Bacillati</taxon>
        <taxon>Actinomycetota</taxon>
        <taxon>Actinomycetes</taxon>
        <taxon>Propionibacteriales</taxon>
        <taxon>Kribbellaceae</taxon>
        <taxon>Kribbella</taxon>
    </lineage>
</organism>
<dbReference type="RefSeq" id="WP_137253951.1">
    <property type="nucleotide sequence ID" value="NZ_JBHSPQ010000001.1"/>
</dbReference>
<reference evidence="3 5" key="1">
    <citation type="submission" date="2019-04" db="EMBL/GenBank/DDBJ databases">
        <title>Kribbella sp. NEAU-THZ 27 nov., a novel actinomycete isolated from soil.</title>
        <authorList>
            <person name="Duan L."/>
        </authorList>
    </citation>
    <scope>NUCLEOTIDE SEQUENCE [LARGE SCALE GENOMIC DNA]</scope>
    <source>
        <strain evidence="3">NEAU-THZ 27</strain>
        <strain evidence="5">NEAU-THZ27</strain>
    </source>
</reference>
<evidence type="ECO:0000313" key="3">
    <source>
        <dbReference type="EMBL" id="TKK79196.1"/>
    </source>
</evidence>
<feature type="transmembrane region" description="Helical" evidence="2">
    <location>
        <begin position="111"/>
        <end position="133"/>
    </location>
</feature>
<dbReference type="EMBL" id="SZPZ01000001">
    <property type="protein sequence ID" value="TKK83266.1"/>
    <property type="molecule type" value="Genomic_DNA"/>
</dbReference>
<evidence type="ECO:0000256" key="1">
    <source>
        <dbReference type="SAM" id="MobiDB-lite"/>
    </source>
</evidence>
<proteinExistence type="predicted"/>
<feature type="transmembrane region" description="Helical" evidence="2">
    <location>
        <begin position="88"/>
        <end position="105"/>
    </location>
</feature>
<accession>A0A4U3LWI7</accession>
<dbReference type="OrthoDB" id="3831432at2"/>
<sequence>MGSPTRTVNVKFDGDSKGLGRAANEGERDIDRLTRNVDKKFRDSGDKSGKSFFTGLKKWFSPSALGEAGNAGGTVFGSGFLGALKTPVLGPAIAGALVAAVAVAAPAVGAVAASGIALAFGAGIAGLGLIFAAKSQPVKDAWSKTLDSMGADMTRLSKPFESTLISIAGFADRTFQKFKPSLEAVFKEMAPVVTTFVDQVSKGLEQLQPAVRPLAEAFNAVLGALGPATQSAIGKVSKGLQTLSESVKANPEGLADMTRLVGNLTEGTLNLITALNNADGAIKRFENNPKVSAFLDKTGLSIGGLANTTVNNLVPGLGLARTGLDQLAGSADKASTAVGLTGDAAKYFTQGLSDSQVAAILAGNAVAGAGTQAESAAAKFDRQTKATDALIQSTFRLQNLALGLAGAEVNFQASLDAASASVKDNGKNLDINSEKGRNNKSALIALAQAANQQTQSMIESGAGTAAAGRSAENARSSFVRIATQMGLSKKEADRLATSLIGIPPNKTSNVQVNGATAAKGSVDALGRSIKNLPSTKVVTVKYTVAGIPRSTPSNIIGSAGRASGGPTQPFQTYKVGERGPEWLTMGSQPGFITSAEKGAPGNQAPQVLEVHIEVGGEVTKVVRQEIKADKRQTKRVVLQGVGS</sequence>
<keyword evidence="2" id="KW-1133">Transmembrane helix</keyword>
<keyword evidence="2" id="KW-0472">Membrane</keyword>
<dbReference type="EMBL" id="SZPZ01000002">
    <property type="protein sequence ID" value="TKK79196.1"/>
    <property type="molecule type" value="Genomic_DNA"/>
</dbReference>